<name>A0A1M6JI52_9FLAO</name>
<keyword evidence="1" id="KW-0732">Signal</keyword>
<dbReference type="PROSITE" id="PS51257">
    <property type="entry name" value="PROKAR_LIPOPROTEIN"/>
    <property type="match status" value="1"/>
</dbReference>
<gene>
    <name evidence="2" type="ORF">SAMN04487908_11759</name>
</gene>
<accession>A0A1M6JI52</accession>
<evidence type="ECO:0000313" key="2">
    <source>
        <dbReference type="EMBL" id="SHJ46371.1"/>
    </source>
</evidence>
<feature type="signal peptide" evidence="1">
    <location>
        <begin position="1"/>
        <end position="28"/>
    </location>
</feature>
<evidence type="ECO:0000313" key="3">
    <source>
        <dbReference type="Proteomes" id="UP000184172"/>
    </source>
</evidence>
<feature type="chain" id="PRO_5009918713" description="Photosynthesis system II assembly factor Ycf48/Hcf136-like domain-containing protein" evidence="1">
    <location>
        <begin position="29"/>
        <end position="343"/>
    </location>
</feature>
<dbReference type="AlphaFoldDB" id="A0A1M6JI52"/>
<dbReference type="SUPFAM" id="SSF110296">
    <property type="entry name" value="Oligoxyloglucan reducing end-specific cellobiohydrolase"/>
    <property type="match status" value="1"/>
</dbReference>
<protein>
    <recommendedName>
        <fullName evidence="4">Photosynthesis system II assembly factor Ycf48/Hcf136-like domain-containing protein</fullName>
    </recommendedName>
</protein>
<evidence type="ECO:0000256" key="1">
    <source>
        <dbReference type="SAM" id="SignalP"/>
    </source>
</evidence>
<dbReference type="Proteomes" id="UP000184172">
    <property type="component" value="Unassembled WGS sequence"/>
</dbReference>
<reference evidence="3" key="1">
    <citation type="submission" date="2016-11" db="EMBL/GenBank/DDBJ databases">
        <authorList>
            <person name="Varghese N."/>
            <person name="Submissions S."/>
        </authorList>
    </citation>
    <scope>NUCLEOTIDE SEQUENCE [LARGE SCALE GENOMIC DNA]</scope>
    <source>
        <strain evidence="3">DSM 26349</strain>
    </source>
</reference>
<evidence type="ECO:0008006" key="4">
    <source>
        <dbReference type="Google" id="ProtNLM"/>
    </source>
</evidence>
<proteinExistence type="predicted"/>
<dbReference type="RefSeq" id="WP_073219252.1">
    <property type="nucleotide sequence ID" value="NZ_FNNS01000017.1"/>
</dbReference>
<organism evidence="2 3">
    <name type="scientific">Aequorivita viscosa</name>
    <dbReference type="NCBI Taxonomy" id="797419"/>
    <lineage>
        <taxon>Bacteria</taxon>
        <taxon>Pseudomonadati</taxon>
        <taxon>Bacteroidota</taxon>
        <taxon>Flavobacteriia</taxon>
        <taxon>Flavobacteriales</taxon>
        <taxon>Flavobacteriaceae</taxon>
        <taxon>Aequorivita</taxon>
    </lineage>
</organism>
<dbReference type="OrthoDB" id="9764804at2"/>
<dbReference type="EMBL" id="FQYV01000017">
    <property type="protein sequence ID" value="SHJ46371.1"/>
    <property type="molecule type" value="Genomic_DNA"/>
</dbReference>
<dbReference type="InterPro" id="IPR015943">
    <property type="entry name" value="WD40/YVTN_repeat-like_dom_sf"/>
</dbReference>
<sequence length="343" mass="38699">MKTVNTTINLIFISLLLFITACSSSDEAEVIETDDPVEETELRFRSVTQNVTFDVCTSQYCSIKQIAFLNEEVGYAVTGVQLYKTNTGGETWEYLLNQDIVGRLIPLTEELMFLNVYDGILKTTNGGSSWTNSPTRPFGFICESTGSINPGIIEFVDSSNGFIQDKCDRGQLYKTSDSGNSWERIFNSDNDITEFHFRDANNGFVIVNDILYLTENAGQDWTEKDFLPNTFDYVIEKGNFFLFPDGTSNVDKPNLDNPNSTVTTFDVNQNGDIAVILYDDSLAANNWQLMLYINNETPEWIRVDQLPDLNDPISVYSAISLTNEKSMYIGESRSGVLLKYYVE</sequence>
<dbReference type="Gene3D" id="2.130.10.10">
    <property type="entry name" value="YVTN repeat-like/Quinoprotein amine dehydrogenase"/>
    <property type="match status" value="1"/>
</dbReference>
<keyword evidence="3" id="KW-1185">Reference proteome</keyword>